<dbReference type="PANTHER" id="PTHR23058">
    <property type="entry name" value="PEROXISOMAL MEMBRANE PROTEIN PEX14"/>
    <property type="match status" value="1"/>
</dbReference>
<evidence type="ECO:0000256" key="8">
    <source>
        <dbReference type="SAM" id="MobiDB-lite"/>
    </source>
</evidence>
<evidence type="ECO:0000256" key="4">
    <source>
        <dbReference type="ARBA" id="ARBA00029502"/>
    </source>
</evidence>
<reference evidence="10" key="1">
    <citation type="journal article" date="2023" name="Mol. Phylogenet. Evol.">
        <title>Genome-scale phylogeny and comparative genomics of the fungal order Sordariales.</title>
        <authorList>
            <person name="Hensen N."/>
            <person name="Bonometti L."/>
            <person name="Westerberg I."/>
            <person name="Brannstrom I.O."/>
            <person name="Guillou S."/>
            <person name="Cros-Aarteil S."/>
            <person name="Calhoun S."/>
            <person name="Haridas S."/>
            <person name="Kuo A."/>
            <person name="Mondo S."/>
            <person name="Pangilinan J."/>
            <person name="Riley R."/>
            <person name="LaButti K."/>
            <person name="Andreopoulos B."/>
            <person name="Lipzen A."/>
            <person name="Chen C."/>
            <person name="Yan M."/>
            <person name="Daum C."/>
            <person name="Ng V."/>
            <person name="Clum A."/>
            <person name="Steindorff A."/>
            <person name="Ohm R.A."/>
            <person name="Martin F."/>
            <person name="Silar P."/>
            <person name="Natvig D.O."/>
            <person name="Lalanne C."/>
            <person name="Gautier V."/>
            <person name="Ament-Velasquez S.L."/>
            <person name="Kruys A."/>
            <person name="Hutchinson M.I."/>
            <person name="Powell A.J."/>
            <person name="Barry K."/>
            <person name="Miller A.N."/>
            <person name="Grigoriev I.V."/>
            <person name="Debuchy R."/>
            <person name="Gladieux P."/>
            <person name="Hiltunen Thoren M."/>
            <person name="Johannesson H."/>
        </authorList>
    </citation>
    <scope>NUCLEOTIDE SEQUENCE</scope>
    <source>
        <strain evidence="10">PSN309</strain>
    </source>
</reference>
<dbReference type="InterPro" id="IPR036388">
    <property type="entry name" value="WH-like_DNA-bd_sf"/>
</dbReference>
<evidence type="ECO:0000256" key="3">
    <source>
        <dbReference type="ARBA" id="ARBA00023140"/>
    </source>
</evidence>
<evidence type="ECO:0000256" key="1">
    <source>
        <dbReference type="ARBA" id="ARBA00005443"/>
    </source>
</evidence>
<feature type="domain" description="Peroxisome membrane anchor protein Pex14p N-terminal" evidence="9">
    <location>
        <begin position="35"/>
        <end position="80"/>
    </location>
</feature>
<dbReference type="Gene3D" id="1.10.10.10">
    <property type="entry name" value="Winged helix-like DNA-binding domain superfamily/Winged helix DNA-binding domain"/>
    <property type="match status" value="1"/>
</dbReference>
<dbReference type="GO" id="GO:1990429">
    <property type="term" value="C:peroxisomal importomer complex"/>
    <property type="evidence" value="ECO:0007669"/>
    <property type="project" value="TreeGrafter"/>
</dbReference>
<evidence type="ECO:0000313" key="10">
    <source>
        <dbReference type="EMBL" id="KAK4184874.1"/>
    </source>
</evidence>
<keyword evidence="11" id="KW-1185">Reference proteome</keyword>
<comment type="caution">
    <text evidence="10">The sequence shown here is derived from an EMBL/GenBank/DDBJ whole genome shotgun (WGS) entry which is preliminary data.</text>
</comment>
<sequence length="348" mass="37939">MSDVEKKQPESQLAQADTTDPDTKAPESQPEPEQTRETTLDQARKFLQDPETQKATPETRTEFLKSKGLSESDIQQLLKEVSQDAPTPAPQQSVNEDKAAEESLAAATAAFLRKEDRPPIVTYPEFLTKPARPPPLVTVNGFLNTLYAFGGLSTVIYGTSKYILEPMVSTLTEARISLHDTAKDDATKLVAKLEKTVSEVPVYKHSHTDDDAVSHYDDPAELFHRDVGVQTSPPGSALASPGLPSESAAALHTRRLKDITSSLKQLNEGLVSQSEGYADVKVVLDVFQDELDALNAAQMTDFVGGYNLYGVASKNEPDDEIKKAKDNIRRVKGVLLSSRSFPGSASVR</sequence>
<dbReference type="AlphaFoldDB" id="A0AAN6WN38"/>
<evidence type="ECO:0000256" key="2">
    <source>
        <dbReference type="ARBA" id="ARBA00023010"/>
    </source>
</evidence>
<feature type="region of interest" description="Disordered" evidence="8">
    <location>
        <begin position="1"/>
        <end position="69"/>
    </location>
</feature>
<name>A0AAN6WN38_9PEZI</name>
<dbReference type="GO" id="GO:0005102">
    <property type="term" value="F:signaling receptor binding"/>
    <property type="evidence" value="ECO:0007669"/>
    <property type="project" value="TreeGrafter"/>
</dbReference>
<dbReference type="InterPro" id="IPR006785">
    <property type="entry name" value="Pex14_N"/>
</dbReference>
<proteinExistence type="inferred from homology"/>
<dbReference type="GO" id="GO:0005778">
    <property type="term" value="C:peroxisomal membrane"/>
    <property type="evidence" value="ECO:0007669"/>
    <property type="project" value="UniProtKB-SubCell"/>
</dbReference>
<comment type="subcellular location">
    <subcellularLocation>
        <location evidence="6 7">Peroxisome membrane</location>
    </subcellularLocation>
</comment>
<dbReference type="PANTHER" id="PTHR23058:SF5">
    <property type="entry name" value="PEROXISOMAL MEMBRANE PROTEIN PEX14"/>
    <property type="match status" value="1"/>
</dbReference>
<keyword evidence="7" id="KW-0653">Protein transport</keyword>
<dbReference type="GO" id="GO:0016560">
    <property type="term" value="P:protein import into peroxisome matrix, docking"/>
    <property type="evidence" value="ECO:0007669"/>
    <property type="project" value="UniProtKB-UniRule"/>
</dbReference>
<gene>
    <name evidence="10" type="ORF">QBC35DRAFT_454841</name>
</gene>
<dbReference type="EMBL" id="MU864471">
    <property type="protein sequence ID" value="KAK4184874.1"/>
    <property type="molecule type" value="Genomic_DNA"/>
</dbReference>
<keyword evidence="7" id="KW-0472">Membrane</keyword>
<protein>
    <recommendedName>
        <fullName evidence="4 7">Peroxisomal membrane protein PEX14</fullName>
    </recommendedName>
    <alternativeName>
        <fullName evidence="5 7">Peroxin-14</fullName>
    </alternativeName>
</protein>
<keyword evidence="2" id="KW-0811">Translocation</keyword>
<reference evidence="10" key="2">
    <citation type="submission" date="2023-05" db="EMBL/GenBank/DDBJ databases">
        <authorList>
            <consortium name="Lawrence Berkeley National Laboratory"/>
            <person name="Steindorff A."/>
            <person name="Hensen N."/>
            <person name="Bonometti L."/>
            <person name="Westerberg I."/>
            <person name="Brannstrom I.O."/>
            <person name="Guillou S."/>
            <person name="Cros-Aarteil S."/>
            <person name="Calhoun S."/>
            <person name="Haridas S."/>
            <person name="Kuo A."/>
            <person name="Mondo S."/>
            <person name="Pangilinan J."/>
            <person name="Riley R."/>
            <person name="Labutti K."/>
            <person name="Andreopoulos B."/>
            <person name="Lipzen A."/>
            <person name="Chen C."/>
            <person name="Yanf M."/>
            <person name="Daum C."/>
            <person name="Ng V."/>
            <person name="Clum A."/>
            <person name="Ohm R."/>
            <person name="Martin F."/>
            <person name="Silar P."/>
            <person name="Natvig D."/>
            <person name="Lalanne C."/>
            <person name="Gautier V."/>
            <person name="Ament-Velasquez S.L."/>
            <person name="Kruys A."/>
            <person name="Hutchinson M.I."/>
            <person name="Powell A.J."/>
            <person name="Barry K."/>
            <person name="Miller A.N."/>
            <person name="Grigoriev I.V."/>
            <person name="Debuchy R."/>
            <person name="Gladieux P."/>
            <person name="Thoren M.H."/>
            <person name="Johannesson H."/>
        </authorList>
    </citation>
    <scope>NUCLEOTIDE SEQUENCE</scope>
    <source>
        <strain evidence="10">PSN309</strain>
    </source>
</reference>
<keyword evidence="7" id="KW-0813">Transport</keyword>
<comment type="similarity">
    <text evidence="1 7">Belongs to the peroxin-14 family.</text>
</comment>
<evidence type="ECO:0000256" key="6">
    <source>
        <dbReference type="ARBA" id="ARBA00046271"/>
    </source>
</evidence>
<comment type="function">
    <text evidence="7">Component of the PEX13-PEX14 docking complex, a translocon channel that specifically mediates the import of peroxisomal cargo proteins bound to PEX5 receptor. The PEX13-PEX14 docking complex forms a large import pore which can be opened to a diameter of about 9 nm. Mechanistically, PEX5 receptor along with cargo proteins associates with the PEX14 subunit of the PEX13-PEX14 docking complex in the cytosol, leading to the insertion of the receptor into the organelle membrane with the concomitant translocation of the cargo into the peroxisome matrix.</text>
</comment>
<feature type="compositionally biased region" description="Basic and acidic residues" evidence="8">
    <location>
        <begin position="33"/>
        <end position="69"/>
    </location>
</feature>
<dbReference type="InterPro" id="IPR025655">
    <property type="entry name" value="PEX14"/>
</dbReference>
<accession>A0AAN6WN38</accession>
<evidence type="ECO:0000256" key="5">
    <source>
        <dbReference type="ARBA" id="ARBA00029691"/>
    </source>
</evidence>
<evidence type="ECO:0000256" key="7">
    <source>
        <dbReference type="RuleBase" id="RU367032"/>
    </source>
</evidence>
<dbReference type="Proteomes" id="UP001302126">
    <property type="component" value="Unassembled WGS sequence"/>
</dbReference>
<evidence type="ECO:0000313" key="11">
    <source>
        <dbReference type="Proteomes" id="UP001302126"/>
    </source>
</evidence>
<organism evidence="10 11">
    <name type="scientific">Podospora australis</name>
    <dbReference type="NCBI Taxonomy" id="1536484"/>
    <lineage>
        <taxon>Eukaryota</taxon>
        <taxon>Fungi</taxon>
        <taxon>Dikarya</taxon>
        <taxon>Ascomycota</taxon>
        <taxon>Pezizomycotina</taxon>
        <taxon>Sordariomycetes</taxon>
        <taxon>Sordariomycetidae</taxon>
        <taxon>Sordariales</taxon>
        <taxon>Podosporaceae</taxon>
        <taxon>Podospora</taxon>
    </lineage>
</organism>
<dbReference type="Pfam" id="PF04695">
    <property type="entry name" value="Pex14_N"/>
    <property type="match status" value="1"/>
</dbReference>
<evidence type="ECO:0000259" key="9">
    <source>
        <dbReference type="Pfam" id="PF04695"/>
    </source>
</evidence>
<keyword evidence="3 7" id="KW-0576">Peroxisome</keyword>